<sequence length="194" mass="21447">MWGQAVICACTSLTQVVLPPPMVLALGFPPTSCYICIPLGSYQYIGYCGIHFPTWYHGTRAFAHPWGLSQPSSIQGRQCLTAPTPLPMASDNTSLTPHFMQRKSSSLRRGSPRNWSPSRLPRRWPMRAPLVHAITLLLEEQAASNALEAKLPHHYSLRPPSSTFAPPPLGATQPLSPIFTRKPAGYRTFAPLFQ</sequence>
<dbReference type="AlphaFoldDB" id="A0A1D6FC83"/>
<name>A0A1D6FC83_MAIZE</name>
<gene>
    <name evidence="1" type="ORF">ZEAMMB73_Zm00001d008363</name>
</gene>
<protein>
    <submittedName>
        <fullName evidence="1">5-nucleotidase</fullName>
    </submittedName>
</protein>
<accession>A0A1D6FC83</accession>
<evidence type="ECO:0000313" key="1">
    <source>
        <dbReference type="EMBL" id="AQK89662.1"/>
    </source>
</evidence>
<reference evidence="1" key="1">
    <citation type="submission" date="2015-12" db="EMBL/GenBank/DDBJ databases">
        <title>Update maize B73 reference genome by single molecule sequencing technologies.</title>
        <authorList>
            <consortium name="Maize Genome Sequencing Project"/>
            <person name="Ware D."/>
        </authorList>
    </citation>
    <scope>NUCLEOTIDE SEQUENCE</scope>
    <source>
        <tissue evidence="1">Seedling</tissue>
    </source>
</reference>
<organism evidence="1">
    <name type="scientific">Zea mays</name>
    <name type="common">Maize</name>
    <dbReference type="NCBI Taxonomy" id="4577"/>
    <lineage>
        <taxon>Eukaryota</taxon>
        <taxon>Viridiplantae</taxon>
        <taxon>Streptophyta</taxon>
        <taxon>Embryophyta</taxon>
        <taxon>Tracheophyta</taxon>
        <taxon>Spermatophyta</taxon>
        <taxon>Magnoliopsida</taxon>
        <taxon>Liliopsida</taxon>
        <taxon>Poales</taxon>
        <taxon>Poaceae</taxon>
        <taxon>PACMAD clade</taxon>
        <taxon>Panicoideae</taxon>
        <taxon>Andropogonodae</taxon>
        <taxon>Andropogoneae</taxon>
        <taxon>Tripsacinae</taxon>
        <taxon>Zea</taxon>
    </lineage>
</organism>
<dbReference type="EMBL" id="CM000784">
    <property type="protein sequence ID" value="AQK89662.1"/>
    <property type="molecule type" value="Genomic_DNA"/>
</dbReference>
<proteinExistence type="predicted"/>